<dbReference type="GO" id="GO:0005524">
    <property type="term" value="F:ATP binding"/>
    <property type="evidence" value="ECO:0007669"/>
    <property type="project" value="InterPro"/>
</dbReference>
<evidence type="ECO:0000259" key="1">
    <source>
        <dbReference type="PROSITE" id="PS50011"/>
    </source>
</evidence>
<dbReference type="Gene3D" id="1.10.510.10">
    <property type="entry name" value="Transferase(Phosphotransferase) domain 1"/>
    <property type="match status" value="1"/>
</dbReference>
<comment type="caution">
    <text evidence="2">The sequence shown here is derived from an EMBL/GenBank/DDBJ whole genome shotgun (WGS) entry which is preliminary data.</text>
</comment>
<organism evidence="2 3">
    <name type="scientific">Rhizoctonia solani</name>
    <dbReference type="NCBI Taxonomy" id="456999"/>
    <lineage>
        <taxon>Eukaryota</taxon>
        <taxon>Fungi</taxon>
        <taxon>Dikarya</taxon>
        <taxon>Basidiomycota</taxon>
        <taxon>Agaricomycotina</taxon>
        <taxon>Agaricomycetes</taxon>
        <taxon>Cantharellales</taxon>
        <taxon>Ceratobasidiaceae</taxon>
        <taxon>Rhizoctonia</taxon>
    </lineage>
</organism>
<dbReference type="Proteomes" id="UP000663853">
    <property type="component" value="Unassembled WGS sequence"/>
</dbReference>
<dbReference type="InterPro" id="IPR000719">
    <property type="entry name" value="Prot_kinase_dom"/>
</dbReference>
<dbReference type="Pfam" id="PF00069">
    <property type="entry name" value="Pkinase"/>
    <property type="match status" value="1"/>
</dbReference>
<reference evidence="2" key="1">
    <citation type="submission" date="2021-01" db="EMBL/GenBank/DDBJ databases">
        <authorList>
            <person name="Kaushik A."/>
        </authorList>
    </citation>
    <scope>NUCLEOTIDE SEQUENCE</scope>
    <source>
        <strain evidence="2">AG6-10EEA</strain>
    </source>
</reference>
<dbReference type="GO" id="GO:0004674">
    <property type="term" value="F:protein serine/threonine kinase activity"/>
    <property type="evidence" value="ECO:0007669"/>
    <property type="project" value="TreeGrafter"/>
</dbReference>
<accession>A0A8H3BIE9</accession>
<dbReference type="SUPFAM" id="SSF56112">
    <property type="entry name" value="Protein kinase-like (PK-like)"/>
    <property type="match status" value="1"/>
</dbReference>
<evidence type="ECO:0000313" key="2">
    <source>
        <dbReference type="EMBL" id="CAE6456942.1"/>
    </source>
</evidence>
<gene>
    <name evidence="2" type="ORF">RDB_LOCUS57070</name>
</gene>
<dbReference type="PANTHER" id="PTHR44329">
    <property type="entry name" value="SERINE/THREONINE-PROTEIN KINASE TNNI3K-RELATED"/>
    <property type="match status" value="1"/>
</dbReference>
<dbReference type="InterPro" id="IPR051681">
    <property type="entry name" value="Ser/Thr_Kinases-Pseudokinases"/>
</dbReference>
<proteinExistence type="predicted"/>
<name>A0A8H3BIE9_9AGAM</name>
<protein>
    <recommendedName>
        <fullName evidence="1">Protein kinase domain-containing protein</fullName>
    </recommendedName>
</protein>
<feature type="domain" description="Protein kinase" evidence="1">
    <location>
        <begin position="1"/>
        <end position="150"/>
    </location>
</feature>
<sequence length="173" mass="19240">MHQEQSHAASAMGSQVYDHISGAAGHADLIAPTLAFTQTKTGLNFSPRWAAPELLLGEVEETTTSSDVYSLGMTILETFTSTFPFIEKKSDHAVIMEVAFHKRTPTRPQKVIPEGTVFGDKLWELLTKCWSYDSKDRPSAGDVWNWMALIAPETPKESKIKLEEEGRSEQEIA</sequence>
<evidence type="ECO:0000313" key="3">
    <source>
        <dbReference type="Proteomes" id="UP000663853"/>
    </source>
</evidence>
<dbReference type="PROSITE" id="PS50011">
    <property type="entry name" value="PROTEIN_KINASE_DOM"/>
    <property type="match status" value="1"/>
</dbReference>
<dbReference type="AlphaFoldDB" id="A0A8H3BIE9"/>
<dbReference type="EMBL" id="CAJMXA010001273">
    <property type="protein sequence ID" value="CAE6456942.1"/>
    <property type="molecule type" value="Genomic_DNA"/>
</dbReference>
<dbReference type="InterPro" id="IPR011009">
    <property type="entry name" value="Kinase-like_dom_sf"/>
</dbReference>